<evidence type="ECO:0000313" key="6">
    <source>
        <dbReference type="Proteomes" id="UP001177160"/>
    </source>
</evidence>
<dbReference type="RefSeq" id="WP_263607383.1">
    <property type="nucleotide sequence ID" value="NZ_JAOVQM010000001.1"/>
</dbReference>
<protein>
    <submittedName>
        <fullName evidence="5">AraC family transcriptional regulator</fullName>
    </submittedName>
</protein>
<proteinExistence type="predicted"/>
<sequence>MAYNYNFNNFKFSHKIDFPDSKIDNYEKHSHAVFEFLYFIEGEVDFYIESRKYTLKPHDLLFIKPGEHHHMIIIKPVRYDRMVIRFPEYIIPNILLSDINRNTNVYNIKDTPLIPVLKRFDEYNESFTGDRLQLMFYTLLTELLILFSSIDGNNGAEAEIIDVNVSNIIDYINSNINRQISIDDICKQFFLSKSKLYKIFFDVVKVPIVTYIRSKRIILAHKLITEGHSPIEIYERCGYSHYSTFYRTYLKVFGVPPSKGQ</sequence>
<dbReference type="PROSITE" id="PS01124">
    <property type="entry name" value="HTH_ARAC_FAMILY_2"/>
    <property type="match status" value="1"/>
</dbReference>
<dbReference type="SUPFAM" id="SSF46689">
    <property type="entry name" value="Homeodomain-like"/>
    <property type="match status" value="1"/>
</dbReference>
<evidence type="ECO:0000256" key="2">
    <source>
        <dbReference type="ARBA" id="ARBA00023125"/>
    </source>
</evidence>
<name>A0ABT2Y5K5_9MOLU</name>
<dbReference type="InterPro" id="IPR009057">
    <property type="entry name" value="Homeodomain-like_sf"/>
</dbReference>
<dbReference type="PANTHER" id="PTHR43280:SF2">
    <property type="entry name" value="HTH-TYPE TRANSCRIPTIONAL REGULATOR EXSA"/>
    <property type="match status" value="1"/>
</dbReference>
<reference evidence="5" key="1">
    <citation type="submission" date="2022-09" db="EMBL/GenBank/DDBJ databases">
        <title>Novel Mycoplasma species identified in domestic and wild animals.</title>
        <authorList>
            <person name="Volokhov D.V."/>
            <person name="Furtak V.A."/>
            <person name="Zagorodnyaya T.A."/>
        </authorList>
    </citation>
    <scope>NUCLEOTIDE SEQUENCE</scope>
    <source>
        <strain evidence="5">Oakley</strain>
    </source>
</reference>
<comment type="caution">
    <text evidence="5">The sequence shown here is derived from an EMBL/GenBank/DDBJ whole genome shotgun (WGS) entry which is preliminary data.</text>
</comment>
<keyword evidence="6" id="KW-1185">Reference proteome</keyword>
<feature type="domain" description="HTH araC/xylS-type" evidence="4">
    <location>
        <begin position="166"/>
        <end position="261"/>
    </location>
</feature>
<dbReference type="EMBL" id="JAOVQM010000001">
    <property type="protein sequence ID" value="MCV2231270.1"/>
    <property type="molecule type" value="Genomic_DNA"/>
</dbReference>
<dbReference type="InterPro" id="IPR037923">
    <property type="entry name" value="HTH-like"/>
</dbReference>
<organism evidence="5 6">
    <name type="scientific">Paracholeplasma manati</name>
    <dbReference type="NCBI Taxonomy" id="591373"/>
    <lineage>
        <taxon>Bacteria</taxon>
        <taxon>Bacillati</taxon>
        <taxon>Mycoplasmatota</taxon>
        <taxon>Mollicutes</taxon>
        <taxon>Acholeplasmatales</taxon>
        <taxon>Acholeplasmataceae</taxon>
        <taxon>Paracholeplasma</taxon>
    </lineage>
</organism>
<dbReference type="PANTHER" id="PTHR43280">
    <property type="entry name" value="ARAC-FAMILY TRANSCRIPTIONAL REGULATOR"/>
    <property type="match status" value="1"/>
</dbReference>
<dbReference type="Gene3D" id="1.10.10.60">
    <property type="entry name" value="Homeodomain-like"/>
    <property type="match status" value="2"/>
</dbReference>
<dbReference type="InterPro" id="IPR018060">
    <property type="entry name" value="HTH_AraC"/>
</dbReference>
<evidence type="ECO:0000313" key="5">
    <source>
        <dbReference type="EMBL" id="MCV2231270.1"/>
    </source>
</evidence>
<dbReference type="InterPro" id="IPR014710">
    <property type="entry name" value="RmlC-like_jellyroll"/>
</dbReference>
<dbReference type="InterPro" id="IPR003313">
    <property type="entry name" value="AraC-bd"/>
</dbReference>
<dbReference type="Gene3D" id="2.60.120.10">
    <property type="entry name" value="Jelly Rolls"/>
    <property type="match status" value="1"/>
</dbReference>
<evidence type="ECO:0000256" key="3">
    <source>
        <dbReference type="ARBA" id="ARBA00023163"/>
    </source>
</evidence>
<gene>
    <name evidence="5" type="ORF">N7548_00320</name>
</gene>
<dbReference type="Pfam" id="PF02311">
    <property type="entry name" value="AraC_binding"/>
    <property type="match status" value="1"/>
</dbReference>
<dbReference type="SMART" id="SM00342">
    <property type="entry name" value="HTH_ARAC"/>
    <property type="match status" value="1"/>
</dbReference>
<dbReference type="Pfam" id="PF12833">
    <property type="entry name" value="HTH_18"/>
    <property type="match status" value="1"/>
</dbReference>
<evidence type="ECO:0000259" key="4">
    <source>
        <dbReference type="PROSITE" id="PS01124"/>
    </source>
</evidence>
<dbReference type="Proteomes" id="UP001177160">
    <property type="component" value="Unassembled WGS sequence"/>
</dbReference>
<dbReference type="SUPFAM" id="SSF51215">
    <property type="entry name" value="Regulatory protein AraC"/>
    <property type="match status" value="1"/>
</dbReference>
<evidence type="ECO:0000256" key="1">
    <source>
        <dbReference type="ARBA" id="ARBA00023015"/>
    </source>
</evidence>
<accession>A0ABT2Y5K5</accession>
<keyword evidence="2" id="KW-0238">DNA-binding</keyword>
<keyword evidence="1" id="KW-0805">Transcription regulation</keyword>
<keyword evidence="3" id="KW-0804">Transcription</keyword>